<protein>
    <submittedName>
        <fullName evidence="2">Uncharacterized protein</fullName>
    </submittedName>
</protein>
<accession>A0A1K0GTE0</accession>
<gene>
    <name evidence="2" type="ORF">BG844_09325</name>
</gene>
<evidence type="ECO:0000256" key="1">
    <source>
        <dbReference type="SAM" id="MobiDB-lite"/>
    </source>
</evidence>
<sequence>MPSSVPRDQSRWSGRGQLAGPEDVRRLLDEVNTAGLGRGNTALAARLVQSADEAELAAPDASRVLPVIPELARGLLPWPGGIRRGATVAVSGSTSLLMAMLAGPMRQGAWAAVVGIPAFGALAAQEYGIDLSRLALVPSPGPDWPTVVSALIDGFDLVAVAPPAKVVDSTARALVNRARQNDCALLPTAAAWPGTDLIIGVDGRTWTGLGIGRGRLRRQELTVRATGRGRAARARTATVRLPPESITGGDPDLRIPPVPASSHAGEESALRVESSAVSLAQHPVPPPIDAWEDLLGQVPRPAARTRRH</sequence>
<feature type="region of interest" description="Disordered" evidence="1">
    <location>
        <begin position="242"/>
        <end position="270"/>
    </location>
</feature>
<proteinExistence type="predicted"/>
<dbReference type="AlphaFoldDB" id="A0A1K0GTE0"/>
<organism evidence="2 3">
    <name type="scientific">Couchioplanes caeruleus subsp. caeruleus</name>
    <dbReference type="NCBI Taxonomy" id="56427"/>
    <lineage>
        <taxon>Bacteria</taxon>
        <taxon>Bacillati</taxon>
        <taxon>Actinomycetota</taxon>
        <taxon>Actinomycetes</taxon>
        <taxon>Micromonosporales</taxon>
        <taxon>Micromonosporaceae</taxon>
        <taxon>Couchioplanes</taxon>
    </lineage>
</organism>
<evidence type="ECO:0000313" key="2">
    <source>
        <dbReference type="EMBL" id="OJF14524.1"/>
    </source>
</evidence>
<dbReference type="Proteomes" id="UP000182486">
    <property type="component" value="Unassembled WGS sequence"/>
</dbReference>
<dbReference type="RefSeq" id="WP_071804569.1">
    <property type="nucleotide sequence ID" value="NZ_MEIA01000096.1"/>
</dbReference>
<reference evidence="2 3" key="1">
    <citation type="submission" date="2016-09" db="EMBL/GenBank/DDBJ databases">
        <title>Couchioplanes caeruleus draft genome sequence.</title>
        <authorList>
            <person name="Sheehan J."/>
            <person name="Caffrey P."/>
        </authorList>
    </citation>
    <scope>NUCLEOTIDE SEQUENCE [LARGE SCALE GENOMIC DNA]</scope>
    <source>
        <strain evidence="2 3">DSM 43634</strain>
    </source>
</reference>
<name>A0A1K0GTE0_9ACTN</name>
<dbReference type="EMBL" id="MEIA01000096">
    <property type="protein sequence ID" value="OJF14524.1"/>
    <property type="molecule type" value="Genomic_DNA"/>
</dbReference>
<evidence type="ECO:0000313" key="3">
    <source>
        <dbReference type="Proteomes" id="UP000182486"/>
    </source>
</evidence>
<keyword evidence="3" id="KW-1185">Reference proteome</keyword>
<comment type="caution">
    <text evidence="2">The sequence shown here is derived from an EMBL/GenBank/DDBJ whole genome shotgun (WGS) entry which is preliminary data.</text>
</comment>